<feature type="region of interest" description="Disordered" evidence="1">
    <location>
        <begin position="110"/>
        <end position="153"/>
    </location>
</feature>
<evidence type="ECO:0000313" key="2">
    <source>
        <dbReference type="EMBL" id="EKC70217.1"/>
    </source>
</evidence>
<evidence type="ECO:0000256" key="1">
    <source>
        <dbReference type="SAM" id="MobiDB-lite"/>
    </source>
</evidence>
<sequence length="153" mass="17220">MQIKKRRQSDMEQTKGLSCQIPESLHARVTAERVAANQSLSEYITGLLTNYYENGGKKDMAQTRTMAFQISEDLFQRIKDYLAHENERQGRKVTQKEFVIGLIEDALERWEQETADADPGAPTDTLDPIDEPADSAPSWEAEETEGGAKNVAE</sequence>
<reference evidence="2" key="1">
    <citation type="journal article" date="2013" name="Environ. Microbiol.">
        <title>Microbiota from the distal guts of lean and obese adolescents exhibit partial functional redundancy besides clear differences in community structure.</title>
        <authorList>
            <person name="Ferrer M."/>
            <person name="Ruiz A."/>
            <person name="Lanza F."/>
            <person name="Haange S.B."/>
            <person name="Oberbach A."/>
            <person name="Till H."/>
            <person name="Bargiela R."/>
            <person name="Campoy C."/>
            <person name="Segura M.T."/>
            <person name="Richter M."/>
            <person name="von Bergen M."/>
            <person name="Seifert J."/>
            <person name="Suarez A."/>
        </authorList>
    </citation>
    <scope>NUCLEOTIDE SEQUENCE</scope>
</reference>
<protein>
    <recommendedName>
        <fullName evidence="3">Translation initiation factor 2</fullName>
    </recommendedName>
</protein>
<dbReference type="EMBL" id="AJWY01005222">
    <property type="protein sequence ID" value="EKC70217.1"/>
    <property type="molecule type" value="Genomic_DNA"/>
</dbReference>
<comment type="caution">
    <text evidence="2">The sequence shown here is derived from an EMBL/GenBank/DDBJ whole genome shotgun (WGS) entry which is preliminary data.</text>
</comment>
<proteinExistence type="predicted"/>
<evidence type="ECO:0008006" key="3">
    <source>
        <dbReference type="Google" id="ProtNLM"/>
    </source>
</evidence>
<accession>K1TAM6</accession>
<gene>
    <name evidence="2" type="ORF">LEA_07894</name>
</gene>
<name>K1TAM6_9ZZZZ</name>
<organism evidence="2">
    <name type="scientific">human gut metagenome</name>
    <dbReference type="NCBI Taxonomy" id="408170"/>
    <lineage>
        <taxon>unclassified sequences</taxon>
        <taxon>metagenomes</taxon>
        <taxon>organismal metagenomes</taxon>
    </lineage>
</organism>
<dbReference type="AlphaFoldDB" id="K1TAM6"/>